<evidence type="ECO:0000259" key="7">
    <source>
        <dbReference type="Pfam" id="PF22692"/>
    </source>
</evidence>
<evidence type="ECO:0000313" key="8">
    <source>
        <dbReference type="EMBL" id="MCC3298272.1"/>
    </source>
</evidence>
<dbReference type="Pfam" id="PF22692">
    <property type="entry name" value="LlgE_F_G_D1"/>
    <property type="match status" value="1"/>
</dbReference>
<dbReference type="InterPro" id="IPR010930">
    <property type="entry name" value="Flg_bb/hook_C_dom"/>
</dbReference>
<dbReference type="Gene3D" id="2.60.98.20">
    <property type="entry name" value="Flagellar hook protein FlgE"/>
    <property type="match status" value="1"/>
</dbReference>
<dbReference type="GO" id="GO:0005829">
    <property type="term" value="C:cytosol"/>
    <property type="evidence" value="ECO:0007669"/>
    <property type="project" value="TreeGrafter"/>
</dbReference>
<accession>A0A9X1SD40</accession>
<name>A0A9X1SD40_9MICC</name>
<evidence type="ECO:0000256" key="3">
    <source>
        <dbReference type="ARBA" id="ARBA00023143"/>
    </source>
</evidence>
<protein>
    <recommendedName>
        <fullName evidence="4">Flagellar hook protein FlgE</fullName>
    </recommendedName>
</protein>
<comment type="caution">
    <text evidence="8">The sequence shown here is derived from an EMBL/GenBank/DDBJ whole genome shotgun (WGS) entry which is preliminary data.</text>
</comment>
<dbReference type="GO" id="GO:0009425">
    <property type="term" value="C:bacterial-type flagellum basal body"/>
    <property type="evidence" value="ECO:0007669"/>
    <property type="project" value="UniProtKB-SubCell"/>
</dbReference>
<dbReference type="Pfam" id="PF06429">
    <property type="entry name" value="Flg_bbr_C"/>
    <property type="match status" value="1"/>
</dbReference>
<sequence length="401" mass="40309">MLRSLYSGISGLRSHQTMLDVTGNNIANVNTTGYKATAVQFQDTLSQLTQGATAPGANNGGGNPAQVGLGVLVSGITTNFTQGSAQSTGRATDMMISGDGYFVTRQGTQTTYTRAGAFDLDADGRLVTTDGKIVQGWTGVNGVINTGGAVGNVQLPDGAIAPAVATSAATVGGNLPSETTAGDQNAAPPVPAGTIVRDMDVYDANGNATVVSLTFTRTTTGWNVSEPGGAFVNLAFANGIQQGAPGPLTFAGPSGNIAVDLSGLTSYAGVSTASVTGQDGRAAGTLESFSIAKDGTIIGSFTNGAKQSLARIAVATFTNPAGLEKAGNSGYTATVNSGNPVLGGPGDPGMGNAIAGSLEMSNVDLSQEFTNLIVAQRGFQANARIITTSDEVLQELTNLKR</sequence>
<dbReference type="AlphaFoldDB" id="A0A9X1SD40"/>
<dbReference type="InterPro" id="IPR001444">
    <property type="entry name" value="Flag_bb_rod_N"/>
</dbReference>
<dbReference type="GO" id="GO:0009424">
    <property type="term" value="C:bacterial-type flagellum hook"/>
    <property type="evidence" value="ECO:0007669"/>
    <property type="project" value="TreeGrafter"/>
</dbReference>
<keyword evidence="8" id="KW-0282">Flagellum</keyword>
<dbReference type="InterPro" id="IPR020013">
    <property type="entry name" value="Flagellar_FlgE/F/G"/>
</dbReference>
<evidence type="ECO:0000256" key="2">
    <source>
        <dbReference type="ARBA" id="ARBA00009677"/>
    </source>
</evidence>
<dbReference type="PANTHER" id="PTHR30435:SF1">
    <property type="entry name" value="FLAGELLAR HOOK PROTEIN FLGE"/>
    <property type="match status" value="1"/>
</dbReference>
<proteinExistence type="inferred from homology"/>
<keyword evidence="3 4" id="KW-0975">Bacterial flagellum</keyword>
<feature type="domain" description="Flagellar basal body rod protein N-terminal" evidence="5">
    <location>
        <begin position="5"/>
        <end position="35"/>
    </location>
</feature>
<dbReference type="GO" id="GO:0071978">
    <property type="term" value="P:bacterial-type flagellum-dependent swarming motility"/>
    <property type="evidence" value="ECO:0007669"/>
    <property type="project" value="TreeGrafter"/>
</dbReference>
<dbReference type="RefSeq" id="WP_227896146.1">
    <property type="nucleotide sequence ID" value="NZ_CP099466.1"/>
</dbReference>
<dbReference type="Proteomes" id="UP001139158">
    <property type="component" value="Unassembled WGS sequence"/>
</dbReference>
<organism evidence="8 9">
    <name type="scientific">Arthrobacter caoxuetaonis</name>
    <dbReference type="NCBI Taxonomy" id="2886935"/>
    <lineage>
        <taxon>Bacteria</taxon>
        <taxon>Bacillati</taxon>
        <taxon>Actinomycetota</taxon>
        <taxon>Actinomycetes</taxon>
        <taxon>Micrococcales</taxon>
        <taxon>Micrococcaceae</taxon>
        <taxon>Arthrobacter</taxon>
    </lineage>
</organism>
<evidence type="ECO:0000256" key="1">
    <source>
        <dbReference type="ARBA" id="ARBA00004117"/>
    </source>
</evidence>
<dbReference type="SUPFAM" id="SSF117143">
    <property type="entry name" value="Flagellar hook protein flgE"/>
    <property type="match status" value="1"/>
</dbReference>
<gene>
    <name evidence="8" type="ORF">LJ757_10690</name>
</gene>
<dbReference type="Pfam" id="PF00460">
    <property type="entry name" value="Flg_bb_rod"/>
    <property type="match status" value="1"/>
</dbReference>
<evidence type="ECO:0000259" key="6">
    <source>
        <dbReference type="Pfam" id="PF06429"/>
    </source>
</evidence>
<keyword evidence="8" id="KW-0969">Cilium</keyword>
<dbReference type="InterPro" id="IPR037058">
    <property type="entry name" value="Falgellar_hook_FlgE_sf"/>
</dbReference>
<dbReference type="NCBIfam" id="TIGR03506">
    <property type="entry name" value="FlgEFG_subfam"/>
    <property type="match status" value="1"/>
</dbReference>
<feature type="domain" description="Flagellar hook protein FlgE/F/G-like D1" evidence="7">
    <location>
        <begin position="95"/>
        <end position="160"/>
    </location>
</feature>
<feature type="domain" description="Flagellar basal-body/hook protein C-terminal" evidence="6">
    <location>
        <begin position="355"/>
        <end position="399"/>
    </location>
</feature>
<keyword evidence="9" id="KW-1185">Reference proteome</keyword>
<evidence type="ECO:0000313" key="9">
    <source>
        <dbReference type="Proteomes" id="UP001139158"/>
    </source>
</evidence>
<comment type="similarity">
    <text evidence="2 4">Belongs to the flagella basal body rod proteins family.</text>
</comment>
<reference evidence="8" key="1">
    <citation type="submission" date="2021-10" db="EMBL/GenBank/DDBJ databases">
        <title>Novel species in genus Arthrobacter.</title>
        <authorList>
            <person name="Liu Y."/>
        </authorList>
    </citation>
    <scope>NUCLEOTIDE SEQUENCE</scope>
    <source>
        <strain evidence="8">Zg-Y453</strain>
    </source>
</reference>
<keyword evidence="8" id="KW-0966">Cell projection</keyword>
<comment type="function">
    <text evidence="4">A flexible structure which links the flagellar filament to the drive apparatus in the basal body.</text>
</comment>
<dbReference type="InterPro" id="IPR037925">
    <property type="entry name" value="FlgE/F/G-like"/>
</dbReference>
<evidence type="ECO:0000259" key="5">
    <source>
        <dbReference type="Pfam" id="PF00460"/>
    </source>
</evidence>
<dbReference type="EMBL" id="JAJFZV010000011">
    <property type="protein sequence ID" value="MCC3298272.1"/>
    <property type="molecule type" value="Genomic_DNA"/>
</dbReference>
<dbReference type="InterPro" id="IPR053967">
    <property type="entry name" value="LlgE_F_G-like_D1"/>
</dbReference>
<evidence type="ECO:0000256" key="4">
    <source>
        <dbReference type="RuleBase" id="RU362116"/>
    </source>
</evidence>
<comment type="subcellular location">
    <subcellularLocation>
        <location evidence="1 4">Bacterial flagellum basal body</location>
    </subcellularLocation>
</comment>
<dbReference type="PANTHER" id="PTHR30435">
    <property type="entry name" value="FLAGELLAR PROTEIN"/>
    <property type="match status" value="1"/>
</dbReference>